<dbReference type="Pfam" id="PF14319">
    <property type="entry name" value="Zn_Tnp_IS91"/>
    <property type="match status" value="1"/>
</dbReference>
<feature type="domain" description="Transposase IS801/IS1294" evidence="1">
    <location>
        <begin position="141"/>
        <end position="309"/>
    </location>
</feature>
<dbReference type="STRING" id="1416801.SAMN05192553_12012"/>
<dbReference type="InterPro" id="IPR026889">
    <property type="entry name" value="Zn_Tnp"/>
</dbReference>
<evidence type="ECO:0000313" key="4">
    <source>
        <dbReference type="Proteomes" id="UP000199403"/>
    </source>
</evidence>
<name>A0A1H7BXJ6_9BACT</name>
<evidence type="ECO:0000313" key="3">
    <source>
        <dbReference type="EMBL" id="SEJ82373.1"/>
    </source>
</evidence>
<dbReference type="GO" id="GO:0006313">
    <property type="term" value="P:DNA transposition"/>
    <property type="evidence" value="ECO:0007669"/>
    <property type="project" value="InterPro"/>
</dbReference>
<dbReference type="EMBL" id="FNZH01000020">
    <property type="protein sequence ID" value="SEJ82373.1"/>
    <property type="molecule type" value="Genomic_DNA"/>
</dbReference>
<dbReference type="AlphaFoldDB" id="A0A1H7BXJ6"/>
<evidence type="ECO:0000259" key="1">
    <source>
        <dbReference type="Pfam" id="PF04986"/>
    </source>
</evidence>
<dbReference type="OrthoDB" id="9791273at2"/>
<dbReference type="PANTHER" id="PTHR37023">
    <property type="entry name" value="TRANSPOSASE"/>
    <property type="match status" value="1"/>
</dbReference>
<organism evidence="3 4">
    <name type="scientific">Cyclobacterium xiamenense</name>
    <dbReference type="NCBI Taxonomy" id="1297121"/>
    <lineage>
        <taxon>Bacteria</taxon>
        <taxon>Pseudomonadati</taxon>
        <taxon>Bacteroidota</taxon>
        <taxon>Cytophagia</taxon>
        <taxon>Cytophagales</taxon>
        <taxon>Cyclobacteriaceae</taxon>
        <taxon>Cyclobacterium</taxon>
    </lineage>
</organism>
<dbReference type="GO" id="GO:0004803">
    <property type="term" value="F:transposase activity"/>
    <property type="evidence" value="ECO:0007669"/>
    <property type="project" value="InterPro"/>
</dbReference>
<dbReference type="InterPro" id="IPR054832">
    <property type="entry name" value="transpos_IS91"/>
</dbReference>
<dbReference type="InterPro" id="IPR007069">
    <property type="entry name" value="Transposase_32"/>
</dbReference>
<reference evidence="4" key="1">
    <citation type="submission" date="2016-10" db="EMBL/GenBank/DDBJ databases">
        <authorList>
            <person name="Varghese N."/>
            <person name="Submissions S."/>
        </authorList>
    </citation>
    <scope>NUCLEOTIDE SEQUENCE [LARGE SCALE GENOMIC DNA]</scope>
    <source>
        <strain evidence="4">IBRC-M 10761</strain>
    </source>
</reference>
<gene>
    <name evidence="3" type="ORF">SAMN05192553_12012</name>
</gene>
<evidence type="ECO:0000259" key="2">
    <source>
        <dbReference type="Pfam" id="PF14319"/>
    </source>
</evidence>
<sequence>MRAAHEVGDLLRQHWQQIERHPQINTWQLRTLSALKRCRTASLAGHVDTCTECGNIPISYNSCRNRHCPKCQGKNREKWLAAREAELLPVPYFHVVFTLPDMLNQLAMYQPKAIYDSLFEAAWKTVNCFAKDTNHLGAKAGMIAILHTWGQQLSRHPHLHCIVPGGGVTKTGKWKTARSKGKYLFPVKAMSKVFRAKYVKALKSRIDPEKKLVNALFKKEWVVYPKRPFGHPKAVLEYLGRYTHKVAISNHRILDIGPTKTVFAYKDYRLGAKKLEMSLENMEFIRRFSMHILPKGLVRIRHFGILGSSAKRETVSLVHRVLGVTLLPVDPRALAEYNPRYCTCCQKETMVSIQRLPTLGPPKTVFSTIPSQN</sequence>
<dbReference type="PANTHER" id="PTHR37023:SF1">
    <property type="entry name" value="ISSOD25 TRANSPOSASE TNPA_ISSOD25"/>
    <property type="match status" value="1"/>
</dbReference>
<dbReference type="GO" id="GO:0003677">
    <property type="term" value="F:DNA binding"/>
    <property type="evidence" value="ECO:0007669"/>
    <property type="project" value="InterPro"/>
</dbReference>
<protein>
    <submittedName>
        <fullName evidence="3">Transposase zinc-binding domain-containing protein</fullName>
    </submittedName>
</protein>
<dbReference type="Pfam" id="PF04986">
    <property type="entry name" value="Y2_Tnp"/>
    <property type="match status" value="1"/>
</dbReference>
<keyword evidence="4" id="KW-1185">Reference proteome</keyword>
<dbReference type="NCBIfam" id="NF033538">
    <property type="entry name" value="transpos_IS91"/>
    <property type="match status" value="1"/>
</dbReference>
<accession>A0A1H7BXJ6</accession>
<proteinExistence type="predicted"/>
<dbReference type="Proteomes" id="UP000199403">
    <property type="component" value="Unassembled WGS sequence"/>
</dbReference>
<dbReference type="RefSeq" id="WP_092178935.1">
    <property type="nucleotide sequence ID" value="NZ_FNZH01000020.1"/>
</dbReference>
<feature type="domain" description="Transposase zinc-binding" evidence="2">
    <location>
        <begin position="11"/>
        <end position="99"/>
    </location>
</feature>